<evidence type="ECO:0000313" key="2">
    <source>
        <dbReference type="EMBL" id="TAJ43619.1"/>
    </source>
</evidence>
<gene>
    <name evidence="2" type="ORF">CUJ86_09740</name>
</gene>
<dbReference type="EMBL" id="PGCL01000004">
    <property type="protein sequence ID" value="TAJ43619.1"/>
    <property type="molecule type" value="Genomic_DNA"/>
</dbReference>
<dbReference type="InterPro" id="IPR015947">
    <property type="entry name" value="PUA-like_sf"/>
</dbReference>
<protein>
    <recommendedName>
        <fullName evidence="1">ASCH domain-containing protein</fullName>
    </recommendedName>
</protein>
<proteinExistence type="predicted"/>
<keyword evidence="3" id="KW-1185">Reference proteome</keyword>
<dbReference type="Gene3D" id="2.30.130.30">
    <property type="entry name" value="Hypothetical protein"/>
    <property type="match status" value="1"/>
</dbReference>
<sequence length="133" mass="15647">MNVLLSIKPVYASRIMAGTKKYEFRRSIFRRKDINSVYIYSSYPVKKIIGKFTVGKILEDRPDLLWETVKDQSGLDESEFFKYFAGKSKGFAIEIGEFMPFKNPIDPRKCYDNFIPPQSFYYLDHDIEQICQS</sequence>
<dbReference type="AlphaFoldDB" id="A0A483CRG5"/>
<dbReference type="RefSeq" id="WP_130647390.1">
    <property type="nucleotide sequence ID" value="NZ_PGCL01000004.1"/>
</dbReference>
<feature type="domain" description="ASCH" evidence="1">
    <location>
        <begin position="5"/>
        <end position="98"/>
    </location>
</feature>
<dbReference type="Proteomes" id="UP000292580">
    <property type="component" value="Unassembled WGS sequence"/>
</dbReference>
<reference evidence="2 3" key="1">
    <citation type="submission" date="2017-11" db="EMBL/GenBank/DDBJ databases">
        <title>Isolation and Characterization of Methanofollis Species from Methane Seep Offshore SW Taiwan.</title>
        <authorList>
            <person name="Teng N.-H."/>
            <person name="Lai M.-C."/>
            <person name="Chen S.-C."/>
        </authorList>
    </citation>
    <scope>NUCLEOTIDE SEQUENCE [LARGE SCALE GENOMIC DNA]</scope>
    <source>
        <strain evidence="2 3">FWC-SCC2</strain>
    </source>
</reference>
<dbReference type="InterPro" id="IPR007374">
    <property type="entry name" value="ASCH_domain"/>
</dbReference>
<dbReference type="OrthoDB" id="84651at2157"/>
<accession>A0A483CRG5</accession>
<dbReference type="SMART" id="SM01022">
    <property type="entry name" value="ASCH"/>
    <property type="match status" value="1"/>
</dbReference>
<comment type="caution">
    <text evidence="2">The sequence shown here is derived from an EMBL/GenBank/DDBJ whole genome shotgun (WGS) entry which is preliminary data.</text>
</comment>
<organism evidence="2 3">
    <name type="scientific">Methanofollis fontis</name>
    <dbReference type="NCBI Taxonomy" id="2052832"/>
    <lineage>
        <taxon>Archaea</taxon>
        <taxon>Methanobacteriati</taxon>
        <taxon>Methanobacteriota</taxon>
        <taxon>Stenosarchaea group</taxon>
        <taxon>Methanomicrobia</taxon>
        <taxon>Methanomicrobiales</taxon>
        <taxon>Methanomicrobiaceae</taxon>
        <taxon>Methanofollis</taxon>
    </lineage>
</organism>
<evidence type="ECO:0000313" key="3">
    <source>
        <dbReference type="Proteomes" id="UP000292580"/>
    </source>
</evidence>
<dbReference type="SUPFAM" id="SSF88697">
    <property type="entry name" value="PUA domain-like"/>
    <property type="match status" value="1"/>
</dbReference>
<evidence type="ECO:0000259" key="1">
    <source>
        <dbReference type="SMART" id="SM01022"/>
    </source>
</evidence>
<name>A0A483CRG5_9EURY</name>